<accession>A0A4R2GMY8</accession>
<evidence type="ECO:0000313" key="2">
    <source>
        <dbReference type="Proteomes" id="UP000295221"/>
    </source>
</evidence>
<dbReference type="EMBL" id="SLWK01000001">
    <property type="protein sequence ID" value="TCO10603.1"/>
    <property type="molecule type" value="Genomic_DNA"/>
</dbReference>
<evidence type="ECO:0000313" key="1">
    <source>
        <dbReference type="EMBL" id="TCO10603.1"/>
    </source>
</evidence>
<comment type="caution">
    <text evidence="1">The sequence shown here is derived from an EMBL/GenBank/DDBJ whole genome shotgun (WGS) entry which is preliminary data.</text>
</comment>
<dbReference type="Proteomes" id="UP000295221">
    <property type="component" value="Unassembled WGS sequence"/>
</dbReference>
<organism evidence="1 2">
    <name type="scientific">Natronoflexus pectinivorans</name>
    <dbReference type="NCBI Taxonomy" id="682526"/>
    <lineage>
        <taxon>Bacteria</taxon>
        <taxon>Pseudomonadati</taxon>
        <taxon>Bacteroidota</taxon>
        <taxon>Bacteroidia</taxon>
        <taxon>Marinilabiliales</taxon>
        <taxon>Marinilabiliaceae</taxon>
        <taxon>Natronoflexus</taxon>
    </lineage>
</organism>
<protein>
    <submittedName>
        <fullName evidence="1">Uncharacterized protein</fullName>
    </submittedName>
</protein>
<reference evidence="1 2" key="1">
    <citation type="submission" date="2019-03" db="EMBL/GenBank/DDBJ databases">
        <title>Genomic Encyclopedia of Type Strains, Phase IV (KMG-IV): sequencing the most valuable type-strain genomes for metagenomic binning, comparative biology and taxonomic classification.</title>
        <authorList>
            <person name="Goeker M."/>
        </authorList>
    </citation>
    <scope>NUCLEOTIDE SEQUENCE [LARGE SCALE GENOMIC DNA]</scope>
    <source>
        <strain evidence="1 2">DSM 24179</strain>
    </source>
</reference>
<keyword evidence="2" id="KW-1185">Reference proteome</keyword>
<gene>
    <name evidence="1" type="ORF">EV194_101233</name>
</gene>
<dbReference type="AlphaFoldDB" id="A0A4R2GMY8"/>
<sequence>MKRAIREFYVLKAYCNLGQVSSDLDKQITNYEKKGYYCINGFADVFSADKSESEFETALRF</sequence>
<name>A0A4R2GMY8_9BACT</name>
<proteinExistence type="predicted"/>